<feature type="domain" description="Multidrug resistance protein MdtA-like barrel-sandwich hybrid" evidence="3">
    <location>
        <begin position="46"/>
        <end position="225"/>
    </location>
</feature>
<dbReference type="STRING" id="225848.Sps_02211"/>
<dbReference type="EMBL" id="CP014782">
    <property type="protein sequence ID" value="AQS37369.1"/>
    <property type="molecule type" value="Genomic_DNA"/>
</dbReference>
<gene>
    <name evidence="4" type="ORF">Sps_02211</name>
</gene>
<dbReference type="Gene3D" id="2.40.30.170">
    <property type="match status" value="1"/>
</dbReference>
<dbReference type="Gene3D" id="1.10.287.470">
    <property type="entry name" value="Helix hairpin bin"/>
    <property type="match status" value="1"/>
</dbReference>
<dbReference type="Gene3D" id="2.40.50.100">
    <property type="match status" value="1"/>
</dbReference>
<dbReference type="RefSeq" id="WP_077752540.1">
    <property type="nucleotide sequence ID" value="NZ_CP014782.1"/>
</dbReference>
<dbReference type="PANTHER" id="PTHR30367">
    <property type="entry name" value="P-HYDROXYBENZOIC ACID EFFLUX PUMP SUBUNIT AAEA-RELATED"/>
    <property type="match status" value="1"/>
</dbReference>
<organism evidence="4 5">
    <name type="scientific">Shewanella psychrophila</name>
    <dbReference type="NCBI Taxonomy" id="225848"/>
    <lineage>
        <taxon>Bacteria</taxon>
        <taxon>Pseudomonadati</taxon>
        <taxon>Pseudomonadota</taxon>
        <taxon>Gammaproteobacteria</taxon>
        <taxon>Alteromonadales</taxon>
        <taxon>Shewanellaceae</taxon>
        <taxon>Shewanella</taxon>
    </lineage>
</organism>
<keyword evidence="2" id="KW-0175">Coiled coil</keyword>
<sequence length="355" mass="38790">MELAEQKFRRWMTILVIMFVVTCLYLVMADRYAPMTTESRVQGFVVQLAPEVSGYITQVNLSNNQLVKSGDLLFSIDDRKFTLAVTMAELNLTQAIEGEASLYAQAAAAKANVATSTAASDNAIREFQRISKLSTSGSVSESKLDSTRTLRDESSANLVAAKAQLQAIETQLGDSEGESSLVHSAETSLAQAKLDLSHTQIKAPSDGVVTNLQLHKGSFASVNQPLLTFIPTDSLWITADFREKATSMLLPGMHAEVAFDGLPGEVLALEVSSRDFGVASAQQKANGQLSSVVTSNRWVRDAQRVRVNFSSDTKLPENLFVGSRATVIIYQTDNIVFNFFGKLLIRMVSLCHYVY</sequence>
<dbReference type="Proteomes" id="UP000189545">
    <property type="component" value="Chromosome"/>
</dbReference>
<keyword evidence="5" id="KW-1185">Reference proteome</keyword>
<dbReference type="KEGG" id="spsw:Sps_02211"/>
<evidence type="ECO:0000256" key="1">
    <source>
        <dbReference type="ARBA" id="ARBA00009477"/>
    </source>
</evidence>
<dbReference type="InterPro" id="IPR058625">
    <property type="entry name" value="MdtA-like_BSH"/>
</dbReference>
<evidence type="ECO:0000259" key="3">
    <source>
        <dbReference type="Pfam" id="PF25917"/>
    </source>
</evidence>
<comment type="similarity">
    <text evidence="1">Belongs to the membrane fusion protein (MFP) (TC 8.A.1) family.</text>
</comment>
<evidence type="ECO:0000313" key="4">
    <source>
        <dbReference type="EMBL" id="AQS37369.1"/>
    </source>
</evidence>
<protein>
    <submittedName>
        <fullName evidence="4">Multidrug resistance efflux pump</fullName>
    </submittedName>
</protein>
<accession>A0A1S6HPE5</accession>
<dbReference type="OrthoDB" id="8958519at2"/>
<proteinExistence type="inferred from homology"/>
<dbReference type="SUPFAM" id="SSF111369">
    <property type="entry name" value="HlyD-like secretion proteins"/>
    <property type="match status" value="1"/>
</dbReference>
<evidence type="ECO:0000313" key="5">
    <source>
        <dbReference type="Proteomes" id="UP000189545"/>
    </source>
</evidence>
<reference evidence="4 5" key="1">
    <citation type="submission" date="2016-03" db="EMBL/GenBank/DDBJ databases">
        <title>Complete genome sequence of Shewanella psychrophila WP2, a deep sea bacterium isolated from west Pacific sediment.</title>
        <authorList>
            <person name="Xu G."/>
            <person name="Jian H."/>
        </authorList>
    </citation>
    <scope>NUCLEOTIDE SEQUENCE [LARGE SCALE GENOMIC DNA]</scope>
    <source>
        <strain evidence="4 5">WP2</strain>
    </source>
</reference>
<dbReference type="PANTHER" id="PTHR30367:SF6">
    <property type="entry name" value="SECRETION PROTEIN-RELATED"/>
    <property type="match status" value="1"/>
</dbReference>
<dbReference type="AlphaFoldDB" id="A0A1S6HPE5"/>
<name>A0A1S6HPE5_9GAMM</name>
<dbReference type="Pfam" id="PF25917">
    <property type="entry name" value="BSH_RND"/>
    <property type="match status" value="1"/>
</dbReference>
<feature type="coiled-coil region" evidence="2">
    <location>
        <begin position="151"/>
        <end position="178"/>
    </location>
</feature>
<dbReference type="InterPro" id="IPR050393">
    <property type="entry name" value="MFP_Efflux_Pump"/>
</dbReference>
<evidence type="ECO:0000256" key="2">
    <source>
        <dbReference type="SAM" id="Coils"/>
    </source>
</evidence>